<dbReference type="EMBL" id="BMNW01000048">
    <property type="protein sequence ID" value="GGM32864.1"/>
    <property type="molecule type" value="Genomic_DNA"/>
</dbReference>
<protein>
    <submittedName>
        <fullName evidence="1">Uncharacterized protein</fullName>
    </submittedName>
</protein>
<dbReference type="Proteomes" id="UP000616499">
    <property type="component" value="Unassembled WGS sequence"/>
</dbReference>
<reference evidence="2" key="1">
    <citation type="journal article" date="2019" name="Int. J. Syst. Evol. Microbiol.">
        <title>The Global Catalogue of Microorganisms (GCM) 10K type strain sequencing project: providing services to taxonomists for standard genome sequencing and annotation.</title>
        <authorList>
            <consortium name="The Broad Institute Genomics Platform"/>
            <consortium name="The Broad Institute Genome Sequencing Center for Infectious Disease"/>
            <person name="Wu L."/>
            <person name="Ma J."/>
        </authorList>
    </citation>
    <scope>NUCLEOTIDE SEQUENCE [LARGE SCALE GENOMIC DNA]</scope>
    <source>
        <strain evidence="2">JCM 13501</strain>
    </source>
</reference>
<dbReference type="InterPro" id="IPR036597">
    <property type="entry name" value="Fido-like_dom_sf"/>
</dbReference>
<evidence type="ECO:0000313" key="1">
    <source>
        <dbReference type="EMBL" id="GGM32864.1"/>
    </source>
</evidence>
<gene>
    <name evidence="1" type="ORF">GCM10009425_49170</name>
</gene>
<evidence type="ECO:0000313" key="2">
    <source>
        <dbReference type="Proteomes" id="UP000616499"/>
    </source>
</evidence>
<organism evidence="1 2">
    <name type="scientific">Pseudomonas asuensis</name>
    <dbReference type="NCBI Taxonomy" id="1825787"/>
    <lineage>
        <taxon>Bacteria</taxon>
        <taxon>Pseudomonadati</taxon>
        <taxon>Pseudomonadota</taxon>
        <taxon>Gammaproteobacteria</taxon>
        <taxon>Pseudomonadales</taxon>
        <taxon>Pseudomonadaceae</taxon>
        <taxon>Pseudomonas</taxon>
    </lineage>
</organism>
<keyword evidence="2" id="KW-1185">Reference proteome</keyword>
<dbReference type="Gene3D" id="1.10.3290.10">
    <property type="entry name" value="Fido-like domain"/>
    <property type="match status" value="1"/>
</dbReference>
<sequence length="149" mass="16909">MTPEGRNELLAFGRELRKTLLGYVVTSNRQDFEKFDAQWNKTIPGEPVAPPAEPTGDVANVETSFVILAKHMDAFIVEYERNMLNCRTENERLENIVDLCQKLERLHPLPDGNAHSFAILTLNHLLVRNGMPLTMLNAPTYSMGDRSNR</sequence>
<dbReference type="RefSeq" id="WP_188868757.1">
    <property type="nucleotide sequence ID" value="NZ_BMNW01000048.1"/>
</dbReference>
<comment type="caution">
    <text evidence="1">The sequence shown here is derived from an EMBL/GenBank/DDBJ whole genome shotgun (WGS) entry which is preliminary data.</text>
</comment>
<proteinExistence type="predicted"/>
<name>A0ABQ2H3R7_9PSED</name>
<accession>A0ABQ2H3R7</accession>